<feature type="transmembrane region" description="Helical" evidence="1">
    <location>
        <begin position="21"/>
        <end position="44"/>
    </location>
</feature>
<evidence type="ECO:0000256" key="1">
    <source>
        <dbReference type="SAM" id="Phobius"/>
    </source>
</evidence>
<dbReference type="AlphaFoldDB" id="A0A380B9B0"/>
<evidence type="ECO:0000313" key="2">
    <source>
        <dbReference type="EMBL" id="SUI97370.1"/>
    </source>
</evidence>
<dbReference type="InterPro" id="IPR046615">
    <property type="entry name" value="DUF6728"/>
</dbReference>
<gene>
    <name evidence="2" type="ORF">NCTC11388_00376</name>
</gene>
<name>A0A380B9B0_SPHSI</name>
<protein>
    <submittedName>
        <fullName evidence="2">Uncharacterized protein</fullName>
    </submittedName>
</protein>
<keyword evidence="1" id="KW-1133">Transmembrane helix</keyword>
<reference evidence="2 3" key="1">
    <citation type="submission" date="2018-06" db="EMBL/GenBank/DDBJ databases">
        <authorList>
            <consortium name="Pathogen Informatics"/>
            <person name="Doyle S."/>
        </authorList>
    </citation>
    <scope>NUCLEOTIDE SEQUENCE [LARGE SCALE GENOMIC DNA]</scope>
    <source>
        <strain evidence="2 3">NCTC11388</strain>
    </source>
</reference>
<dbReference type="Proteomes" id="UP000254893">
    <property type="component" value="Unassembled WGS sequence"/>
</dbReference>
<proteinExistence type="predicted"/>
<dbReference type="RefSeq" id="WP_181875902.1">
    <property type="nucleotide sequence ID" value="NZ_UGYW01000001.1"/>
</dbReference>
<dbReference type="Pfam" id="PF20498">
    <property type="entry name" value="DUF6728"/>
    <property type="match status" value="1"/>
</dbReference>
<keyword evidence="1" id="KW-0472">Membrane</keyword>
<organism evidence="2 3">
    <name type="scientific">Sphingobacterium spiritivorum</name>
    <name type="common">Flavobacterium spiritivorum</name>
    <dbReference type="NCBI Taxonomy" id="258"/>
    <lineage>
        <taxon>Bacteria</taxon>
        <taxon>Pseudomonadati</taxon>
        <taxon>Bacteroidota</taxon>
        <taxon>Sphingobacteriia</taxon>
        <taxon>Sphingobacteriales</taxon>
        <taxon>Sphingobacteriaceae</taxon>
        <taxon>Sphingobacterium</taxon>
    </lineage>
</organism>
<accession>A0A380B9B0</accession>
<sequence length="46" mass="5474">MDSFNKKDSEKPVNSNIRLMRNINIIAITIFVMAILFKVIQHFFFK</sequence>
<dbReference type="EMBL" id="UGYW01000001">
    <property type="protein sequence ID" value="SUI97370.1"/>
    <property type="molecule type" value="Genomic_DNA"/>
</dbReference>
<keyword evidence="1" id="KW-0812">Transmembrane</keyword>
<evidence type="ECO:0000313" key="3">
    <source>
        <dbReference type="Proteomes" id="UP000254893"/>
    </source>
</evidence>